<dbReference type="SUPFAM" id="SSF75005">
    <property type="entry name" value="Arabinanase/levansucrase/invertase"/>
    <property type="match status" value="1"/>
</dbReference>
<evidence type="ECO:0000256" key="2">
    <source>
        <dbReference type="ARBA" id="ARBA00010304"/>
    </source>
</evidence>
<gene>
    <name evidence="15" type="ORF">N0V93_003185</name>
</gene>
<evidence type="ECO:0000256" key="7">
    <source>
        <dbReference type="ARBA" id="ARBA00022839"/>
    </source>
</evidence>
<dbReference type="GO" id="GO:0004519">
    <property type="term" value="F:endonuclease activity"/>
    <property type="evidence" value="ECO:0007669"/>
    <property type="project" value="UniProtKB-KW"/>
</dbReference>
<dbReference type="PANTHER" id="PTHR23240">
    <property type="entry name" value="DNA CROSS-LINK REPAIR PROTEIN PSO2/SNM1-RELATED"/>
    <property type="match status" value="1"/>
</dbReference>
<evidence type="ECO:0000259" key="14">
    <source>
        <dbReference type="Pfam" id="PF12706"/>
    </source>
</evidence>
<dbReference type="InterPro" id="IPR001279">
    <property type="entry name" value="Metallo-B-lactamas"/>
</dbReference>
<keyword evidence="6" id="KW-0378">Hydrolase</keyword>
<evidence type="ECO:0000256" key="4">
    <source>
        <dbReference type="ARBA" id="ARBA00022759"/>
    </source>
</evidence>
<dbReference type="GO" id="GO:0005634">
    <property type="term" value="C:nucleus"/>
    <property type="evidence" value="ECO:0007669"/>
    <property type="project" value="UniProtKB-SubCell"/>
</dbReference>
<keyword evidence="7" id="KW-0269">Exonuclease</keyword>
<evidence type="ECO:0000256" key="10">
    <source>
        <dbReference type="ARBA" id="ARBA00023242"/>
    </source>
</evidence>
<dbReference type="Pfam" id="PF07522">
    <property type="entry name" value="DRMBL"/>
    <property type="match status" value="1"/>
</dbReference>
<comment type="subcellular location">
    <subcellularLocation>
        <location evidence="1">Nucleus</location>
    </subcellularLocation>
</comment>
<dbReference type="GO" id="GO:0006303">
    <property type="term" value="P:double-strand break repair via nonhomologous end joining"/>
    <property type="evidence" value="ECO:0007669"/>
    <property type="project" value="TreeGrafter"/>
</dbReference>
<evidence type="ECO:0000313" key="15">
    <source>
        <dbReference type="EMBL" id="KAJ4393968.1"/>
    </source>
</evidence>
<evidence type="ECO:0000256" key="6">
    <source>
        <dbReference type="ARBA" id="ARBA00022801"/>
    </source>
</evidence>
<dbReference type="OrthoDB" id="5561659at2759"/>
<proteinExistence type="inferred from homology"/>
<keyword evidence="9" id="KW-0234">DNA repair</keyword>
<evidence type="ECO:0000256" key="12">
    <source>
        <dbReference type="ARBA" id="ARBA00042677"/>
    </source>
</evidence>
<keyword evidence="5" id="KW-0227">DNA damage</keyword>
<dbReference type="Proteomes" id="UP001140453">
    <property type="component" value="Unassembled WGS sequence"/>
</dbReference>
<dbReference type="PANTHER" id="PTHR23240:SF8">
    <property type="entry name" value="PROTEIN ARTEMIS"/>
    <property type="match status" value="1"/>
</dbReference>
<dbReference type="GO" id="GO:0006310">
    <property type="term" value="P:DNA recombination"/>
    <property type="evidence" value="ECO:0007669"/>
    <property type="project" value="UniProtKB-KW"/>
</dbReference>
<dbReference type="GO" id="GO:0003684">
    <property type="term" value="F:damaged DNA binding"/>
    <property type="evidence" value="ECO:0007669"/>
    <property type="project" value="TreeGrafter"/>
</dbReference>
<dbReference type="Gene3D" id="2.115.10.20">
    <property type="entry name" value="Glycosyl hydrolase domain, family 43"/>
    <property type="match status" value="1"/>
</dbReference>
<reference evidence="15" key="1">
    <citation type="submission" date="2022-10" db="EMBL/GenBank/DDBJ databases">
        <title>Tapping the CABI collections for fungal endophytes: first genome assemblies for Collariella, Neodidymelliopsis, Ascochyta clinopodiicola, Didymella pomorum, Didymosphaeria variabile, Neocosmospora piperis and Neocucurbitaria cava.</title>
        <authorList>
            <person name="Hill R."/>
        </authorList>
    </citation>
    <scope>NUCLEOTIDE SEQUENCE</scope>
    <source>
        <strain evidence="15">IMI 355082</strain>
    </source>
</reference>
<dbReference type="Gene3D" id="3.60.15.10">
    <property type="entry name" value="Ribonuclease Z/Hydroxyacylglutathione hydrolase-like"/>
    <property type="match status" value="1"/>
</dbReference>
<keyword evidence="16" id="KW-1185">Reference proteome</keyword>
<evidence type="ECO:0000256" key="5">
    <source>
        <dbReference type="ARBA" id="ARBA00022763"/>
    </source>
</evidence>
<evidence type="ECO:0000256" key="9">
    <source>
        <dbReference type="ARBA" id="ARBA00023204"/>
    </source>
</evidence>
<dbReference type="InterPro" id="IPR011084">
    <property type="entry name" value="DRMBL"/>
</dbReference>
<name>A0A9W8YY30_9PEZI</name>
<evidence type="ECO:0000256" key="3">
    <source>
        <dbReference type="ARBA" id="ARBA00022722"/>
    </source>
</evidence>
<protein>
    <recommendedName>
        <fullName evidence="11">Protein artemis</fullName>
    </recommendedName>
    <alternativeName>
        <fullName evidence="12">DNA cross-link repair 1C protein</fullName>
    </alternativeName>
</protein>
<dbReference type="SUPFAM" id="SSF56281">
    <property type="entry name" value="Metallo-hydrolase/oxidoreductase"/>
    <property type="match status" value="1"/>
</dbReference>
<evidence type="ECO:0000256" key="11">
    <source>
        <dbReference type="ARBA" id="ARBA00039759"/>
    </source>
</evidence>
<keyword evidence="3" id="KW-0540">Nuclease</keyword>
<dbReference type="InterPro" id="IPR036866">
    <property type="entry name" value="RibonucZ/Hydroxyglut_hydro"/>
</dbReference>
<feature type="domain" description="Metallo-beta-lactamase" evidence="14">
    <location>
        <begin position="31"/>
        <end position="150"/>
    </location>
</feature>
<dbReference type="GO" id="GO:0000723">
    <property type="term" value="P:telomere maintenance"/>
    <property type="evidence" value="ECO:0007669"/>
    <property type="project" value="TreeGrafter"/>
</dbReference>
<comment type="similarity">
    <text evidence="2">Belongs to the DNA repair metallo-beta-lactamase (DRMBL) family.</text>
</comment>
<dbReference type="Pfam" id="PF12706">
    <property type="entry name" value="Lactamase_B_2"/>
    <property type="match status" value="1"/>
</dbReference>
<evidence type="ECO:0000313" key="16">
    <source>
        <dbReference type="Proteomes" id="UP001140453"/>
    </source>
</evidence>
<keyword evidence="4" id="KW-0255">Endonuclease</keyword>
<evidence type="ECO:0000259" key="13">
    <source>
        <dbReference type="Pfam" id="PF07522"/>
    </source>
</evidence>
<dbReference type="GO" id="GO:0035312">
    <property type="term" value="F:5'-3' DNA exonuclease activity"/>
    <property type="evidence" value="ECO:0007669"/>
    <property type="project" value="TreeGrafter"/>
</dbReference>
<feature type="domain" description="DNA repair metallo-beta-lactamase" evidence="13">
    <location>
        <begin position="440"/>
        <end position="468"/>
    </location>
</feature>
<organism evidence="15 16">
    <name type="scientific">Gnomoniopsis smithogilvyi</name>
    <dbReference type="NCBI Taxonomy" id="1191159"/>
    <lineage>
        <taxon>Eukaryota</taxon>
        <taxon>Fungi</taxon>
        <taxon>Dikarya</taxon>
        <taxon>Ascomycota</taxon>
        <taxon>Pezizomycotina</taxon>
        <taxon>Sordariomycetes</taxon>
        <taxon>Sordariomycetidae</taxon>
        <taxon>Diaporthales</taxon>
        <taxon>Gnomoniaceae</taxon>
        <taxon>Gnomoniopsis</taxon>
    </lineage>
</organism>
<keyword evidence="10" id="KW-0539">Nucleus</keyword>
<evidence type="ECO:0000256" key="1">
    <source>
        <dbReference type="ARBA" id="ARBA00004123"/>
    </source>
</evidence>
<dbReference type="GO" id="GO:0036297">
    <property type="term" value="P:interstrand cross-link repair"/>
    <property type="evidence" value="ECO:0007669"/>
    <property type="project" value="TreeGrafter"/>
</dbReference>
<comment type="caution">
    <text evidence="15">The sequence shown here is derived from an EMBL/GenBank/DDBJ whole genome shotgun (WGS) entry which is preliminary data.</text>
</comment>
<dbReference type="EMBL" id="JAPEVB010000002">
    <property type="protein sequence ID" value="KAJ4393968.1"/>
    <property type="molecule type" value="Genomic_DNA"/>
</dbReference>
<dbReference type="CDD" id="cd08983">
    <property type="entry name" value="GH43_Bt3655-like"/>
    <property type="match status" value="1"/>
</dbReference>
<accession>A0A9W8YY30</accession>
<keyword evidence="8" id="KW-0233">DNA recombination</keyword>
<dbReference type="InterPro" id="IPR023296">
    <property type="entry name" value="Glyco_hydro_beta-prop_sf"/>
</dbReference>
<dbReference type="AlphaFoldDB" id="A0A9W8YY30"/>
<evidence type="ECO:0000256" key="8">
    <source>
        <dbReference type="ARBA" id="ARBA00023172"/>
    </source>
</evidence>
<sequence>MSTFDGVIREFPEIRVDFFRNVMDNPPLAGFLSHIHSDHLAGLDTYKGRPVYCSAATRAMLLRLQRYSSRINFHQGLLEKEEITYKHQKRRLKSIPLQTPTEIELGPENSIQVTLFDANHCPGAVMFLFEGKGKAVLYTGDIRSEPWHVNTFARSPCMVEYYAGLKTLNRVYLDTSFTENMAFQTKAEGLRELLHKVSKYPKETVFHFSAWTYGYEEVWIALAKALDTRIHVDDYKLNVYKSLQVKVDDDQYIHLSPEAPALTGHTCGNRFQPGILTRDESVRLHSCEKGTRCATMAKGGVVWITPIVAHLSSTSDMAEIGIGGGLDDLENKDELVLSPEDARVYFKGTSVAELYVDVMILTSDSVSESKDLPQDAKDILPNFLLSAASAQRPIALHLPPRDIEDEGDPTGLQCALKSLTDASGKGRGQENAGALPHRIKFPYSRHSSYRELCHLLQVLKPKDIWPCTVDTVRWINQGITIKDLFGDYCAGNVFQHDEYMAQLAMKLATNDAKMHQSQTSVDSTAGEDHLTPPKPVSTALVREALPPIDALDASQATSASLPSIIQEIRYGAAIRESKSDQQQTIDLTLDCDASQNALGPRETFGSKKRPYEEFAEDQQIRMDDDTDAQSTTEDTGLLVDSQASSHSARSLETRQNAFNAMFDNSAISFSALNGGKPILVPTVGTGGVRDPAIVSGGGNEAGQKWYIVGTDLDISKTTWDASERNGSRGILVWESTDLINWTDERLVTVEDETAGMVWAPEAIWDASKGQYLTYWASKFYDTSDTSHSGSASNIKIRYAYTSDFKSFSTPETYIDYAPTDIIDLTILPYPNSTDTFLRFLKDETLKNVFVEYSTTGLFGTWTRPGGSDAYIRSQTEGPAAYWDNTVAGEAHLLVDYYGGSGYQPLESTSPDSNSNWSNSSTANFPTGLRHGSVLPINATFMSALGVAWT</sequence>